<dbReference type="EMBL" id="MU001679">
    <property type="protein sequence ID" value="KAF2457949.1"/>
    <property type="molecule type" value="Genomic_DNA"/>
</dbReference>
<sequence>MDGDQSFVTSALPPRAHEKGVSANPDRSDQKRAFRLNHWQVVALPSAGRGGEKGNIICGPSSPEPDRFQATTGTSPQGSPFVRSPRRRPGARAGSLARGATYRRLAPSRPPEPKGRVVMQCVRGREPDLCFLIVVFFESGPGDRSIATW</sequence>
<dbReference type="AlphaFoldDB" id="A0A6A6P225"/>
<proteinExistence type="predicted"/>
<feature type="region of interest" description="Disordered" evidence="1">
    <location>
        <begin position="1"/>
        <end position="32"/>
    </location>
</feature>
<feature type="compositionally biased region" description="Basic and acidic residues" evidence="1">
    <location>
        <begin position="15"/>
        <end position="32"/>
    </location>
</feature>
<gene>
    <name evidence="2" type="ORF">BDY21DRAFT_19809</name>
</gene>
<feature type="compositionally biased region" description="Low complexity" evidence="1">
    <location>
        <begin position="91"/>
        <end position="100"/>
    </location>
</feature>
<accession>A0A6A6P225</accession>
<reference evidence="2" key="1">
    <citation type="journal article" date="2020" name="Stud. Mycol.">
        <title>101 Dothideomycetes genomes: a test case for predicting lifestyles and emergence of pathogens.</title>
        <authorList>
            <person name="Haridas S."/>
            <person name="Albert R."/>
            <person name="Binder M."/>
            <person name="Bloem J."/>
            <person name="Labutti K."/>
            <person name="Salamov A."/>
            <person name="Andreopoulos B."/>
            <person name="Baker S."/>
            <person name="Barry K."/>
            <person name="Bills G."/>
            <person name="Bluhm B."/>
            <person name="Cannon C."/>
            <person name="Castanera R."/>
            <person name="Culley D."/>
            <person name="Daum C."/>
            <person name="Ezra D."/>
            <person name="Gonzalez J."/>
            <person name="Henrissat B."/>
            <person name="Kuo A."/>
            <person name="Liang C."/>
            <person name="Lipzen A."/>
            <person name="Lutzoni F."/>
            <person name="Magnuson J."/>
            <person name="Mondo S."/>
            <person name="Nolan M."/>
            <person name="Ohm R."/>
            <person name="Pangilinan J."/>
            <person name="Park H.-J."/>
            <person name="Ramirez L."/>
            <person name="Alfaro M."/>
            <person name="Sun H."/>
            <person name="Tritt A."/>
            <person name="Yoshinaga Y."/>
            <person name="Zwiers L.-H."/>
            <person name="Turgeon B."/>
            <person name="Goodwin S."/>
            <person name="Spatafora J."/>
            <person name="Crous P."/>
            <person name="Grigoriev I."/>
        </authorList>
    </citation>
    <scope>NUCLEOTIDE SEQUENCE</scope>
    <source>
        <strain evidence="2">ATCC 16933</strain>
    </source>
</reference>
<organism evidence="2 3">
    <name type="scientific">Lineolata rhizophorae</name>
    <dbReference type="NCBI Taxonomy" id="578093"/>
    <lineage>
        <taxon>Eukaryota</taxon>
        <taxon>Fungi</taxon>
        <taxon>Dikarya</taxon>
        <taxon>Ascomycota</taxon>
        <taxon>Pezizomycotina</taxon>
        <taxon>Dothideomycetes</taxon>
        <taxon>Dothideomycetes incertae sedis</taxon>
        <taxon>Lineolatales</taxon>
        <taxon>Lineolataceae</taxon>
        <taxon>Lineolata</taxon>
    </lineage>
</organism>
<dbReference type="Proteomes" id="UP000799766">
    <property type="component" value="Unassembled WGS sequence"/>
</dbReference>
<keyword evidence="3" id="KW-1185">Reference proteome</keyword>
<evidence type="ECO:0000313" key="2">
    <source>
        <dbReference type="EMBL" id="KAF2457949.1"/>
    </source>
</evidence>
<feature type="region of interest" description="Disordered" evidence="1">
    <location>
        <begin position="45"/>
        <end position="115"/>
    </location>
</feature>
<feature type="compositionally biased region" description="Polar residues" evidence="1">
    <location>
        <begin position="69"/>
        <end position="78"/>
    </location>
</feature>
<name>A0A6A6P225_9PEZI</name>
<evidence type="ECO:0000256" key="1">
    <source>
        <dbReference type="SAM" id="MobiDB-lite"/>
    </source>
</evidence>
<protein>
    <submittedName>
        <fullName evidence="2">Uncharacterized protein</fullName>
    </submittedName>
</protein>
<evidence type="ECO:0000313" key="3">
    <source>
        <dbReference type="Proteomes" id="UP000799766"/>
    </source>
</evidence>